<dbReference type="EMBL" id="CP001821">
    <property type="protein sequence ID" value="ACZ31912.1"/>
    <property type="molecule type" value="Genomic_DNA"/>
</dbReference>
<reference evidence="3" key="1">
    <citation type="submission" date="2009-11" db="EMBL/GenBank/DDBJ databases">
        <title>The complete chromosome of Xylanimonas cellulosilytica DSM 15894.</title>
        <authorList>
            <consortium name="US DOE Joint Genome Institute (JGI-PGF)"/>
            <person name="Lucas S."/>
            <person name="Copeland A."/>
            <person name="Lapidus A."/>
            <person name="Glavina del Rio T."/>
            <person name="Dalin E."/>
            <person name="Tice H."/>
            <person name="Bruce D."/>
            <person name="Goodwin L."/>
            <person name="Pitluck S."/>
            <person name="Kyrpides N."/>
            <person name="Mavromatis K."/>
            <person name="Ivanova N."/>
            <person name="Mikhailova N."/>
            <person name="Foster B."/>
            <person name="Clum A."/>
            <person name="Brettin T."/>
            <person name="Detter J.C."/>
            <person name="Han C."/>
            <person name="Larimer F."/>
            <person name="Land M."/>
            <person name="Hauser L."/>
            <person name="Markowitz V."/>
            <person name="Cheng J.F."/>
            <person name="Hugenholtz P."/>
            <person name="Woyke T."/>
            <person name="Wu D."/>
            <person name="Gehrich-Schroeter G."/>
            <person name="Schneider S."/>
            <person name="Pukall S.R."/>
            <person name="Klenk H.P."/>
            <person name="Eisen J.A."/>
        </authorList>
    </citation>
    <scope>NUCLEOTIDE SEQUENCE [LARGE SCALE GENOMIC DNA]</scope>
    <source>
        <strain evidence="3">DSM 15894 / CECT 5975 / LMG 20990 / XIL07</strain>
    </source>
</reference>
<dbReference type="PANTHER" id="PTHR36836">
    <property type="entry name" value="COLANIC ACID BIOSYNTHESIS PROTEIN WCAK"/>
    <property type="match status" value="1"/>
</dbReference>
<sequence>MILASCAHMARMGSMESSDMMKQIAILHGYSATNKGDGLLVDLAIEMARRAVGEDAQITLAANHPQTFAGVVGTVIDSAPRTAGGIREYLNFLATLSRFDLVLGVGGGYLRFGNMESAVKAAIVHLPQLAAASRAKTTTAYLPQSIGPLRWPARAVVRVLLRRIDVVWLRDDRSMGELDLPNTRRSVDLALGKIAAQRGARLGFESSDLPVLSVRYVDHEITDPLLAFSNLLRPFEGYVQSTAGANDDRPATSATSPTRVLSREQLITSPSRRRVVVAVRMHAALMALAAGHYVVHLAYERKGFAAFRDLGLPEYVHNVRTFDPKLVYRQVEELRQSSVARRNYDESIARSTVSRTDAMESVEADLRQRLRRTELGDDLG</sequence>
<protein>
    <recommendedName>
        <fullName evidence="1">Polysaccharide pyruvyl transferase domain-containing protein</fullName>
    </recommendedName>
</protein>
<evidence type="ECO:0000313" key="3">
    <source>
        <dbReference type="Proteomes" id="UP000002255"/>
    </source>
</evidence>
<dbReference type="eggNOG" id="COG2327">
    <property type="taxonomic scope" value="Bacteria"/>
</dbReference>
<dbReference type="KEGG" id="xce:Xcel_2904"/>
<accession>D1BZ15</accession>
<proteinExistence type="predicted"/>
<dbReference type="STRING" id="446471.Xcel_2904"/>
<dbReference type="OrthoDB" id="3733126at2"/>
<evidence type="ECO:0000313" key="2">
    <source>
        <dbReference type="EMBL" id="ACZ31912.1"/>
    </source>
</evidence>
<reference evidence="2 3" key="2">
    <citation type="journal article" date="2010" name="Stand. Genomic Sci.">
        <title>Complete genome sequence of Xylanimonas cellulosilytica type strain (XIL07).</title>
        <authorList>
            <person name="Foster B."/>
            <person name="Pukall R."/>
            <person name="Abt B."/>
            <person name="Nolan M."/>
            <person name="Glavina Del Rio T."/>
            <person name="Chen F."/>
            <person name="Lucas S."/>
            <person name="Tice H."/>
            <person name="Pitluck S."/>
            <person name="Cheng J.-F."/>
            <person name="Chertkov O."/>
            <person name="Brettin T."/>
            <person name="Han C."/>
            <person name="Detter J.C."/>
            <person name="Bruce D."/>
            <person name="Goodwin L."/>
            <person name="Ivanova N."/>
            <person name="Mavromatis K."/>
            <person name="Pati A."/>
            <person name="Mikhailova N."/>
            <person name="Chen A."/>
            <person name="Palaniappan K."/>
            <person name="Land M."/>
            <person name="Hauser L."/>
            <person name="Chang Y.-J."/>
            <person name="Jeffries C.D."/>
            <person name="Chain P."/>
            <person name="Rohde M."/>
            <person name="Goeker M."/>
            <person name="Bristow J."/>
            <person name="Eisen J.A."/>
            <person name="Markowitz V."/>
            <person name="Hugenholtz P."/>
            <person name="Kyrpides N.C."/>
            <person name="Klenk H.-P."/>
            <person name="Lapidus A."/>
        </authorList>
    </citation>
    <scope>NUCLEOTIDE SEQUENCE [LARGE SCALE GENOMIC DNA]</scope>
    <source>
        <strain evidence="3">DSM 15894 / CECT 5975 / LMG 20990 / XIL07</strain>
    </source>
</reference>
<dbReference type="Proteomes" id="UP000002255">
    <property type="component" value="Chromosome"/>
</dbReference>
<dbReference type="Pfam" id="PF04230">
    <property type="entry name" value="PS_pyruv_trans"/>
    <property type="match status" value="1"/>
</dbReference>
<keyword evidence="3" id="KW-1185">Reference proteome</keyword>
<dbReference type="HOGENOM" id="CLU_065576_0_0_11"/>
<name>D1BZ15_XYLCX</name>
<dbReference type="InterPro" id="IPR007345">
    <property type="entry name" value="Polysacch_pyruvyl_Trfase"/>
</dbReference>
<dbReference type="AlphaFoldDB" id="D1BZ15"/>
<dbReference type="PANTHER" id="PTHR36836:SF1">
    <property type="entry name" value="COLANIC ACID BIOSYNTHESIS PROTEIN WCAK"/>
    <property type="match status" value="1"/>
</dbReference>
<feature type="domain" description="Polysaccharide pyruvyl transferase" evidence="1">
    <location>
        <begin position="34"/>
        <end position="300"/>
    </location>
</feature>
<gene>
    <name evidence="2" type="ordered locus">Xcel_2904</name>
</gene>
<organism evidence="2 3">
    <name type="scientific">Xylanimonas cellulosilytica (strain DSM 15894 / JCM 12276 / CECT 5975 / KCTC 9989 / LMG 20990 / NBRC 107835 / XIL07)</name>
    <dbReference type="NCBI Taxonomy" id="446471"/>
    <lineage>
        <taxon>Bacteria</taxon>
        <taxon>Bacillati</taxon>
        <taxon>Actinomycetota</taxon>
        <taxon>Actinomycetes</taxon>
        <taxon>Micrococcales</taxon>
        <taxon>Promicromonosporaceae</taxon>
        <taxon>Xylanimonas</taxon>
    </lineage>
</organism>
<evidence type="ECO:0000259" key="1">
    <source>
        <dbReference type="Pfam" id="PF04230"/>
    </source>
</evidence>